<dbReference type="EMBL" id="CAJVCH010049121">
    <property type="protein sequence ID" value="CAG7717852.1"/>
    <property type="molecule type" value="Genomic_DNA"/>
</dbReference>
<reference evidence="1" key="1">
    <citation type="submission" date="2021-06" db="EMBL/GenBank/DDBJ databases">
        <authorList>
            <person name="Hodson N. C."/>
            <person name="Mongue J. A."/>
            <person name="Jaron S. K."/>
        </authorList>
    </citation>
    <scope>NUCLEOTIDE SEQUENCE</scope>
</reference>
<evidence type="ECO:0000313" key="2">
    <source>
        <dbReference type="Proteomes" id="UP000708208"/>
    </source>
</evidence>
<organism evidence="1 2">
    <name type="scientific">Allacma fusca</name>
    <dbReference type="NCBI Taxonomy" id="39272"/>
    <lineage>
        <taxon>Eukaryota</taxon>
        <taxon>Metazoa</taxon>
        <taxon>Ecdysozoa</taxon>
        <taxon>Arthropoda</taxon>
        <taxon>Hexapoda</taxon>
        <taxon>Collembola</taxon>
        <taxon>Symphypleona</taxon>
        <taxon>Sminthuridae</taxon>
        <taxon>Allacma</taxon>
    </lineage>
</organism>
<keyword evidence="2" id="KW-1185">Reference proteome</keyword>
<evidence type="ECO:0000313" key="1">
    <source>
        <dbReference type="EMBL" id="CAG7717852.1"/>
    </source>
</evidence>
<name>A0A8J2JGZ6_9HEXA</name>
<dbReference type="Proteomes" id="UP000708208">
    <property type="component" value="Unassembled WGS sequence"/>
</dbReference>
<dbReference type="AlphaFoldDB" id="A0A8J2JGZ6"/>
<proteinExistence type="predicted"/>
<accession>A0A8J2JGZ6</accession>
<gene>
    <name evidence="1" type="ORF">AFUS01_LOCUS7287</name>
</gene>
<sequence length="17" mass="1974">LDPQPSTPAIKIVYRFE</sequence>
<protein>
    <submittedName>
        <fullName evidence="1">Uncharacterized protein</fullName>
    </submittedName>
</protein>
<feature type="non-terminal residue" evidence="1">
    <location>
        <position position="1"/>
    </location>
</feature>
<comment type="caution">
    <text evidence="1">The sequence shown here is derived from an EMBL/GenBank/DDBJ whole genome shotgun (WGS) entry which is preliminary data.</text>
</comment>